<dbReference type="OrthoDB" id="5550281at2759"/>
<dbReference type="RefSeq" id="XP_029741645.1">
    <property type="nucleotide sequence ID" value="XM_029882044.1"/>
</dbReference>
<evidence type="ECO:0000313" key="6">
    <source>
        <dbReference type="Proteomes" id="UP000306050"/>
    </source>
</evidence>
<organism evidence="5 6">
    <name type="scientific">Sporisorium graminicola</name>
    <dbReference type="NCBI Taxonomy" id="280036"/>
    <lineage>
        <taxon>Eukaryota</taxon>
        <taxon>Fungi</taxon>
        <taxon>Dikarya</taxon>
        <taxon>Basidiomycota</taxon>
        <taxon>Ustilaginomycotina</taxon>
        <taxon>Ustilaginomycetes</taxon>
        <taxon>Ustilaginales</taxon>
        <taxon>Ustilaginaceae</taxon>
        <taxon>Sporisorium</taxon>
    </lineage>
</organism>
<dbReference type="Proteomes" id="UP000306050">
    <property type="component" value="Chromosome SGRAM_11"/>
</dbReference>
<name>A0A4U7KYM6_9BASI</name>
<dbReference type="GO" id="GO:0003677">
    <property type="term" value="F:DNA binding"/>
    <property type="evidence" value="ECO:0007669"/>
    <property type="project" value="UniProtKB-UniRule"/>
</dbReference>
<sequence length="298" mass="32517">MFSLPTIMRTAVRNQQPLARNAAVAPAAVANFATAPAAAAPKETKKRASSTTTKAKASASKANAAAAAVDGSAAATTKRGGAKAKAPKKEKLKPWQARGADGKLLPLPSANKPTLRSSFLIYMSERVAQLKGEPLYQKTSPKTGAQVVDIVKMAKAVGAEWAQLPPQLKARYEAQHEQEKEAYERALAEWKAALSPEDIKRQNAYIASQKKKGIKGTAFLRDPAKPKRPNSAFFEFLNDLRASEAVIPNITEFSKRGGERWKQMSAEQKAPYEQRALQALEQYKRDLELYNSTRAPEL</sequence>
<dbReference type="Pfam" id="PF00505">
    <property type="entry name" value="HMG_box"/>
    <property type="match status" value="1"/>
</dbReference>
<gene>
    <name evidence="5" type="ORF">EX895_001445</name>
</gene>
<dbReference type="FunFam" id="1.10.30.10:FF:000060">
    <property type="entry name" value="Transcription factor protein"/>
    <property type="match status" value="1"/>
</dbReference>
<evidence type="ECO:0000256" key="3">
    <source>
        <dbReference type="SAM" id="MobiDB-lite"/>
    </source>
</evidence>
<dbReference type="GeneID" id="40724340"/>
<feature type="DNA-binding region" description="HMG box" evidence="2">
    <location>
        <begin position="112"/>
        <end position="191"/>
    </location>
</feature>
<feature type="domain" description="HMG box" evidence="4">
    <location>
        <begin position="226"/>
        <end position="291"/>
    </location>
</feature>
<dbReference type="EMBL" id="SRRM01000004">
    <property type="protein sequence ID" value="TKY89660.1"/>
    <property type="molecule type" value="Genomic_DNA"/>
</dbReference>
<feature type="domain" description="HMG box" evidence="4">
    <location>
        <begin position="112"/>
        <end position="191"/>
    </location>
</feature>
<dbReference type="AlphaFoldDB" id="A0A4U7KYM6"/>
<feature type="region of interest" description="Disordered" evidence="3">
    <location>
        <begin position="35"/>
        <end position="108"/>
    </location>
</feature>
<dbReference type="FunFam" id="1.10.30.10:FF:000085">
    <property type="entry name" value="Chromatin-associated protein"/>
    <property type="match status" value="1"/>
</dbReference>
<dbReference type="PROSITE" id="PS50118">
    <property type="entry name" value="HMG_BOX_2"/>
    <property type="match status" value="2"/>
</dbReference>
<dbReference type="KEGG" id="sgra:EX895_001445"/>
<dbReference type="SUPFAM" id="SSF47095">
    <property type="entry name" value="HMG-box"/>
    <property type="match status" value="2"/>
</dbReference>
<evidence type="ECO:0000313" key="5">
    <source>
        <dbReference type="EMBL" id="TKY89660.1"/>
    </source>
</evidence>
<dbReference type="SMART" id="SM00398">
    <property type="entry name" value="HMG"/>
    <property type="match status" value="2"/>
</dbReference>
<dbReference type="GO" id="GO:0005634">
    <property type="term" value="C:nucleus"/>
    <property type="evidence" value="ECO:0007669"/>
    <property type="project" value="UniProtKB-UniRule"/>
</dbReference>
<keyword evidence="6" id="KW-1185">Reference proteome</keyword>
<dbReference type="InterPro" id="IPR036910">
    <property type="entry name" value="HMG_box_dom_sf"/>
</dbReference>
<feature type="DNA-binding region" description="HMG box" evidence="2">
    <location>
        <begin position="226"/>
        <end position="291"/>
    </location>
</feature>
<proteinExistence type="predicted"/>
<dbReference type="CDD" id="cd22014">
    <property type="entry name" value="HMG-box_CMB1-like"/>
    <property type="match status" value="1"/>
</dbReference>
<comment type="caution">
    <text evidence="5">The sequence shown here is derived from an EMBL/GenBank/DDBJ whole genome shotgun (WGS) entry which is preliminary data.</text>
</comment>
<dbReference type="Gene3D" id="1.10.30.10">
    <property type="entry name" value="High mobility group box domain"/>
    <property type="match status" value="2"/>
</dbReference>
<evidence type="ECO:0000256" key="2">
    <source>
        <dbReference type="PROSITE-ProRule" id="PRU00267"/>
    </source>
</evidence>
<dbReference type="PANTHER" id="PTHR48112:SF22">
    <property type="entry name" value="MITOCHONDRIAL TRANSCRIPTION FACTOR A, ISOFORM B"/>
    <property type="match status" value="1"/>
</dbReference>
<reference evidence="5 6" key="1">
    <citation type="submission" date="2019-05" db="EMBL/GenBank/DDBJ databases">
        <title>Sporisorium graminicola CBS 10092 draft sequencing and annotation.</title>
        <authorList>
            <person name="Solano-Gonzalez S."/>
            <person name="Caddick M.X."/>
            <person name="Darby A."/>
        </authorList>
    </citation>
    <scope>NUCLEOTIDE SEQUENCE [LARGE SCALE GENOMIC DNA]</scope>
    <source>
        <strain evidence="5 6">CBS 10092</strain>
    </source>
</reference>
<dbReference type="PANTHER" id="PTHR48112">
    <property type="entry name" value="HIGH MOBILITY GROUP PROTEIN DSP1"/>
    <property type="match status" value="1"/>
</dbReference>
<evidence type="ECO:0000259" key="4">
    <source>
        <dbReference type="PROSITE" id="PS50118"/>
    </source>
</evidence>
<keyword evidence="2" id="KW-0539">Nucleus</keyword>
<evidence type="ECO:0000256" key="1">
    <source>
        <dbReference type="ARBA" id="ARBA00023125"/>
    </source>
</evidence>
<keyword evidence="1 2" id="KW-0238">DNA-binding</keyword>
<protein>
    <recommendedName>
        <fullName evidence="4">HMG box domain-containing protein</fullName>
    </recommendedName>
</protein>
<accession>A0A4U7KYM6</accession>
<dbReference type="InterPro" id="IPR050342">
    <property type="entry name" value="HMGB"/>
</dbReference>
<feature type="compositionally biased region" description="Low complexity" evidence="3">
    <location>
        <begin position="49"/>
        <end position="79"/>
    </location>
</feature>
<dbReference type="InterPro" id="IPR009071">
    <property type="entry name" value="HMG_box_dom"/>
</dbReference>